<keyword evidence="2" id="KW-1185">Reference proteome</keyword>
<protein>
    <submittedName>
        <fullName evidence="1">Uncharacterized protein</fullName>
    </submittedName>
</protein>
<evidence type="ECO:0000313" key="2">
    <source>
        <dbReference type="Proteomes" id="UP000799778"/>
    </source>
</evidence>
<dbReference type="OrthoDB" id="1902587at2759"/>
<dbReference type="EMBL" id="ML978067">
    <property type="protein sequence ID" value="KAF2019307.1"/>
    <property type="molecule type" value="Genomic_DNA"/>
</dbReference>
<accession>A0A6A5Y2P6</accession>
<dbReference type="Proteomes" id="UP000799778">
    <property type="component" value="Unassembled WGS sequence"/>
</dbReference>
<dbReference type="AlphaFoldDB" id="A0A6A5Y2P6"/>
<dbReference type="GeneID" id="54289087"/>
<organism evidence="1 2">
    <name type="scientific">Aaosphaeria arxii CBS 175.79</name>
    <dbReference type="NCBI Taxonomy" id="1450172"/>
    <lineage>
        <taxon>Eukaryota</taxon>
        <taxon>Fungi</taxon>
        <taxon>Dikarya</taxon>
        <taxon>Ascomycota</taxon>
        <taxon>Pezizomycotina</taxon>
        <taxon>Dothideomycetes</taxon>
        <taxon>Pleosporomycetidae</taxon>
        <taxon>Pleosporales</taxon>
        <taxon>Pleosporales incertae sedis</taxon>
        <taxon>Aaosphaeria</taxon>
    </lineage>
</organism>
<gene>
    <name evidence="1" type="ORF">BU24DRAFT_458994</name>
</gene>
<reference evidence="1" key="1">
    <citation type="journal article" date="2020" name="Stud. Mycol.">
        <title>101 Dothideomycetes genomes: a test case for predicting lifestyles and emergence of pathogens.</title>
        <authorList>
            <person name="Haridas S."/>
            <person name="Albert R."/>
            <person name="Binder M."/>
            <person name="Bloem J."/>
            <person name="Labutti K."/>
            <person name="Salamov A."/>
            <person name="Andreopoulos B."/>
            <person name="Baker S."/>
            <person name="Barry K."/>
            <person name="Bills G."/>
            <person name="Bluhm B."/>
            <person name="Cannon C."/>
            <person name="Castanera R."/>
            <person name="Culley D."/>
            <person name="Daum C."/>
            <person name="Ezra D."/>
            <person name="Gonzalez J."/>
            <person name="Henrissat B."/>
            <person name="Kuo A."/>
            <person name="Liang C."/>
            <person name="Lipzen A."/>
            <person name="Lutzoni F."/>
            <person name="Magnuson J."/>
            <person name="Mondo S."/>
            <person name="Nolan M."/>
            <person name="Ohm R."/>
            <person name="Pangilinan J."/>
            <person name="Park H.-J."/>
            <person name="Ramirez L."/>
            <person name="Alfaro M."/>
            <person name="Sun H."/>
            <person name="Tritt A."/>
            <person name="Yoshinaga Y."/>
            <person name="Zwiers L.-H."/>
            <person name="Turgeon B."/>
            <person name="Goodwin S."/>
            <person name="Spatafora J."/>
            <person name="Crous P."/>
            <person name="Grigoriev I."/>
        </authorList>
    </citation>
    <scope>NUCLEOTIDE SEQUENCE</scope>
    <source>
        <strain evidence="1">CBS 175.79</strain>
    </source>
</reference>
<sequence>MQVSGVPEEIRLTEAYAEDLEAASCGLTIHYSPVPVSQLQSSARLAARPHKKQRCICTANLDRPLPDRFPDHVSGKSDAPNRSALMILDTFSIPDDFESPTAIFSEYHRYNLFGFPGHIPPDSKLIFDVELKEIEGKRA</sequence>
<dbReference type="SUPFAM" id="SSF54534">
    <property type="entry name" value="FKBP-like"/>
    <property type="match status" value="1"/>
</dbReference>
<dbReference type="RefSeq" id="XP_033387646.1">
    <property type="nucleotide sequence ID" value="XM_033531690.1"/>
</dbReference>
<proteinExistence type="predicted"/>
<name>A0A6A5Y2P6_9PLEO</name>
<evidence type="ECO:0000313" key="1">
    <source>
        <dbReference type="EMBL" id="KAF2019307.1"/>
    </source>
</evidence>